<organism evidence="2 3">
    <name type="scientific">Sphingomonas panacis</name>
    <dbReference type="NCBI Taxonomy" id="1560345"/>
    <lineage>
        <taxon>Bacteria</taxon>
        <taxon>Pseudomonadati</taxon>
        <taxon>Pseudomonadota</taxon>
        <taxon>Alphaproteobacteria</taxon>
        <taxon>Sphingomonadales</taxon>
        <taxon>Sphingomonadaceae</taxon>
        <taxon>Sphingomonas</taxon>
    </lineage>
</organism>
<keyword evidence="3" id="KW-1185">Reference proteome</keyword>
<dbReference type="KEGG" id="span:AWL63_13350"/>
<dbReference type="Proteomes" id="UP000094256">
    <property type="component" value="Chromosome"/>
</dbReference>
<dbReference type="AlphaFoldDB" id="A0A1B3ZBJ6"/>
<protein>
    <submittedName>
        <fullName evidence="2">Uncharacterized protein</fullName>
    </submittedName>
</protein>
<dbReference type="STRING" id="1560345.AWL63_13350"/>
<proteinExistence type="predicted"/>
<evidence type="ECO:0000256" key="1">
    <source>
        <dbReference type="SAM" id="MobiDB-lite"/>
    </source>
</evidence>
<dbReference type="RefSeq" id="WP_069205352.1">
    <property type="nucleotide sequence ID" value="NZ_CP014168.1"/>
</dbReference>
<name>A0A1B3ZBJ6_9SPHN</name>
<feature type="compositionally biased region" description="Low complexity" evidence="1">
    <location>
        <begin position="1"/>
        <end position="18"/>
    </location>
</feature>
<sequence length="107" mass="10444">MTDTTNTDASANTDTPTTESIIDQASATAQEAAKTVADTSASLLGQAKDAIGQAVETTIGAVKEHPVAAAAIGAGVAATVAGAAYGVSKLLEEDETPAKGTKAKAKA</sequence>
<evidence type="ECO:0000313" key="3">
    <source>
        <dbReference type="Proteomes" id="UP000094256"/>
    </source>
</evidence>
<reference evidence="2 3" key="1">
    <citation type="submission" date="2016-01" db="EMBL/GenBank/DDBJ databases">
        <title>Complete genome and mega plasmid sequence of Sphingomonas panacis DCY99 elicits systemic resistance in rice to Xanthomonas oryzae.</title>
        <authorList>
            <person name="Kim Y.J."/>
            <person name="Yang D.C."/>
            <person name="Sing P."/>
        </authorList>
    </citation>
    <scope>NUCLEOTIDE SEQUENCE [LARGE SCALE GENOMIC DNA]</scope>
    <source>
        <strain evidence="2 3">DCY99</strain>
    </source>
</reference>
<dbReference type="EMBL" id="CP014168">
    <property type="protein sequence ID" value="AOH84800.1"/>
    <property type="molecule type" value="Genomic_DNA"/>
</dbReference>
<feature type="region of interest" description="Disordered" evidence="1">
    <location>
        <begin position="1"/>
        <end position="23"/>
    </location>
</feature>
<evidence type="ECO:0000313" key="2">
    <source>
        <dbReference type="EMBL" id="AOH84800.1"/>
    </source>
</evidence>
<gene>
    <name evidence="2" type="ORF">AWL63_13350</name>
</gene>
<accession>A0A1B3ZBJ6</accession>
<dbReference type="OrthoDB" id="9910739at2"/>